<dbReference type="AlphaFoldDB" id="A0A132NMK7"/>
<name>A0A132NMK7_GIAIN</name>
<organism evidence="1 2">
    <name type="scientific">Giardia duodenalis assemblage B</name>
    <dbReference type="NCBI Taxonomy" id="1394984"/>
    <lineage>
        <taxon>Eukaryota</taxon>
        <taxon>Metamonada</taxon>
        <taxon>Diplomonadida</taxon>
        <taxon>Hexamitidae</taxon>
        <taxon>Giardiinae</taxon>
        <taxon>Giardia</taxon>
    </lineage>
</organism>
<evidence type="ECO:0000313" key="2">
    <source>
        <dbReference type="Proteomes" id="UP000070089"/>
    </source>
</evidence>
<comment type="caution">
    <text evidence="1">The sequence shown here is derived from an EMBL/GenBank/DDBJ whole genome shotgun (WGS) entry which is preliminary data.</text>
</comment>
<evidence type="ECO:0000313" key="1">
    <source>
        <dbReference type="EMBL" id="KWX11264.1"/>
    </source>
</evidence>
<proteinExistence type="predicted"/>
<gene>
    <name evidence="1" type="ORF">QR46_4775</name>
</gene>
<protein>
    <submittedName>
        <fullName evidence="1">Uncharacterized protein</fullName>
    </submittedName>
</protein>
<sequence length="393" mass="43170">MEPSFLLEGVAHPDRFLPPKHEYHCTQMAMRQLERLNGGYRPVYAQKDPILPQTGKLTSVHQALYNIDNTDIYTVEEAEPRTDKNLNCGVSWNNDSNSNCTDFSDGFLNTGNISILASSLDGEDIWGSGANDSIDVLSVTGSIIQYDPNSSADKNFSDDSIPSPFLQMSCIQLKDLDTVPSSVYSPFQGPSISSNDISLPGISIHSHPSASYNTPRIIPTSVGLTGAETGSLHVSELEHTIQHAPDFSLSYNNLLAQSEGPTPAQAYCIPVISKALRKKLAPGLAHNHATSNLVSPRCAHPKVKESDVFKLPPVLKILQQKVRYCGHVKAIPAAQVPGNHIDCLPQLQRKDKQQSMIHLPYLVGHIKHYDRVESLLSEQVITNDLVVLPRLKR</sequence>
<dbReference type="EMBL" id="JXTI01000223">
    <property type="protein sequence ID" value="KWX11264.1"/>
    <property type="molecule type" value="Genomic_DNA"/>
</dbReference>
<dbReference type="OrthoDB" id="10254562at2759"/>
<dbReference type="VEuPathDB" id="GiardiaDB:QR46_4775"/>
<dbReference type="Proteomes" id="UP000070089">
    <property type="component" value="Unassembled WGS sequence"/>
</dbReference>
<reference evidence="1 2" key="1">
    <citation type="journal article" date="2015" name="Mol. Biochem. Parasitol.">
        <title>Identification of polymorphic genes for use in assemblage B genotyping assays through comparative genomics of multiple assemblage B Giardia duodenalis isolates.</title>
        <authorList>
            <person name="Wielinga C."/>
            <person name="Thompson R.C."/>
            <person name="Monis P."/>
            <person name="Ryan U."/>
        </authorList>
    </citation>
    <scope>NUCLEOTIDE SEQUENCE [LARGE SCALE GENOMIC DNA]</scope>
    <source>
        <strain evidence="1 2">BAH15c1</strain>
    </source>
</reference>
<accession>A0A132NMK7</accession>